<dbReference type="EMBL" id="JACXAH010000003">
    <property type="protein sequence ID" value="MBD1371297.1"/>
    <property type="molecule type" value="Genomic_DNA"/>
</dbReference>
<dbReference type="Gene3D" id="3.40.50.12710">
    <property type="match status" value="1"/>
</dbReference>
<protein>
    <submittedName>
        <fullName evidence="3">SAM-dependent methyltransferase</fullName>
    </submittedName>
</protein>
<keyword evidence="4" id="KW-1185">Reference proteome</keyword>
<dbReference type="GO" id="GO:0035243">
    <property type="term" value="F:protein-arginine omega-N symmetric methyltransferase activity"/>
    <property type="evidence" value="ECO:0007669"/>
    <property type="project" value="TreeGrafter"/>
</dbReference>
<dbReference type="PANTHER" id="PTHR12049">
    <property type="entry name" value="PROTEIN ARGININE METHYLTRANSFERASE NDUFAF7, MITOCHONDRIAL"/>
    <property type="match status" value="1"/>
</dbReference>
<evidence type="ECO:0000256" key="2">
    <source>
        <dbReference type="ARBA" id="ARBA00022679"/>
    </source>
</evidence>
<organism evidence="3 4">
    <name type="scientific">Polycladospora coralii</name>
    <dbReference type="NCBI Taxonomy" id="2771432"/>
    <lineage>
        <taxon>Bacteria</taxon>
        <taxon>Bacillati</taxon>
        <taxon>Bacillota</taxon>
        <taxon>Bacilli</taxon>
        <taxon>Bacillales</taxon>
        <taxon>Thermoactinomycetaceae</taxon>
        <taxon>Polycladospora</taxon>
    </lineage>
</organism>
<evidence type="ECO:0000313" key="4">
    <source>
        <dbReference type="Proteomes" id="UP000661691"/>
    </source>
</evidence>
<dbReference type="InterPro" id="IPR003788">
    <property type="entry name" value="NDUFAF7"/>
</dbReference>
<keyword evidence="2" id="KW-0808">Transferase</keyword>
<name>A0A926RTF8_9BACL</name>
<comment type="caution">
    <text evidence="3">The sequence shown here is derived from an EMBL/GenBank/DDBJ whole genome shotgun (WGS) entry which is preliminary data.</text>
</comment>
<evidence type="ECO:0000256" key="1">
    <source>
        <dbReference type="ARBA" id="ARBA00022603"/>
    </source>
</evidence>
<accession>A0A926RTF8</accession>
<dbReference type="AlphaFoldDB" id="A0A926RTF8"/>
<proteinExistence type="predicted"/>
<sequence length="362" mass="41996">MLSLKPFLIEQIERTPNRAITFADYMAHCLYHPHDGYYQRRKQKLGKQGDFYTNAHVGDIYGEVLSRFFWKQLASHTRLKDWTIVEVGAGDGRLVAQLIAGFAHLGGAIDDVQIYLVETSPYHRAVQQAYLAKLGAQIKWVEKIADIPQNTYSFIYSNELLDAMPVHRLKQEKGQLKAVYVTYDQQYDDWQEVWLSAPSICHDRLEALGVSLAEGEEIEFSTQALEWLETAYHWMERGAICTIDYGLTHQSSSIRAYRDHQLIDDWYRYPGEVDLTYNVNFEFLEKWGERLGLTTLLSKSQSQFLLEAGILKWMLHEGVRDPFSPEAKRNRAITQLIHPDTMGDRFHVLWQGKNLKFLKEEG</sequence>
<reference evidence="3" key="1">
    <citation type="submission" date="2020-09" db="EMBL/GenBank/DDBJ databases">
        <title>A novel bacterium of genus Hazenella, isolated from South China Sea.</title>
        <authorList>
            <person name="Huang H."/>
            <person name="Mo K."/>
            <person name="Hu Y."/>
        </authorList>
    </citation>
    <scope>NUCLEOTIDE SEQUENCE</scope>
    <source>
        <strain evidence="3">IB182357</strain>
    </source>
</reference>
<dbReference type="RefSeq" id="WP_191141473.1">
    <property type="nucleotide sequence ID" value="NZ_JACXAH010000003.1"/>
</dbReference>
<gene>
    <name evidence="3" type="ORF">IC620_02880</name>
</gene>
<dbReference type="InterPro" id="IPR038375">
    <property type="entry name" value="NDUFAF7_sf"/>
</dbReference>
<dbReference type="GO" id="GO:0032259">
    <property type="term" value="P:methylation"/>
    <property type="evidence" value="ECO:0007669"/>
    <property type="project" value="UniProtKB-KW"/>
</dbReference>
<evidence type="ECO:0000313" key="3">
    <source>
        <dbReference type="EMBL" id="MBD1371297.1"/>
    </source>
</evidence>
<dbReference type="Pfam" id="PF02636">
    <property type="entry name" value="Methyltransf_28"/>
    <property type="match status" value="1"/>
</dbReference>
<dbReference type="SUPFAM" id="SSF53335">
    <property type="entry name" value="S-adenosyl-L-methionine-dependent methyltransferases"/>
    <property type="match status" value="1"/>
</dbReference>
<dbReference type="Proteomes" id="UP000661691">
    <property type="component" value="Unassembled WGS sequence"/>
</dbReference>
<dbReference type="PANTHER" id="PTHR12049:SF7">
    <property type="entry name" value="PROTEIN ARGININE METHYLTRANSFERASE NDUFAF7, MITOCHONDRIAL"/>
    <property type="match status" value="1"/>
</dbReference>
<keyword evidence="1 3" id="KW-0489">Methyltransferase</keyword>
<dbReference type="InterPro" id="IPR029063">
    <property type="entry name" value="SAM-dependent_MTases_sf"/>
</dbReference>